<feature type="transmembrane region" description="Helical" evidence="1">
    <location>
        <begin position="230"/>
        <end position="250"/>
    </location>
</feature>
<keyword evidence="1" id="KW-0472">Membrane</keyword>
<dbReference type="InterPro" id="IPR055341">
    <property type="entry name" value="Glycoprotein_B_ecto_C"/>
</dbReference>
<dbReference type="SUPFAM" id="SSF161008">
    <property type="entry name" value="Viral glycoprotein ectodomain-like"/>
    <property type="match status" value="1"/>
</dbReference>
<keyword evidence="1" id="KW-1133">Transmembrane helix</keyword>
<dbReference type="Gene3D" id="2.30.30.1230">
    <property type="match status" value="1"/>
</dbReference>
<keyword evidence="1" id="KW-0812">Transmembrane</keyword>
<protein>
    <submittedName>
        <fullName evidence="3">Glycoprotein B</fullName>
    </submittedName>
</protein>
<feature type="non-terminal residue" evidence="3">
    <location>
        <position position="1"/>
    </location>
</feature>
<reference evidence="3" key="1">
    <citation type="journal article" date="2007" name="J. Virol.">
        <title>Identification of novel rodent herpesviruses, including the first gammaherpesvirus of Mus musculus.</title>
        <authorList>
            <person name="Ehlers B."/>
            <person name="Kuchler J."/>
            <person name="Yasmum N."/>
            <person name="Dural G."/>
            <person name="Voigt S."/>
            <person name="Schmidt-Chanasit J."/>
            <person name="Jakel T."/>
            <person name="Matuschka F.R."/>
            <person name="Richter D."/>
            <person name="Essbauer S."/>
            <person name="Hughes D.J."/>
            <person name="Summers C."/>
            <person name="Bennett M."/>
            <person name="Stewart J.P."/>
            <person name="Ulrich R.G."/>
        </authorList>
    </citation>
    <scope>NUCLEOTIDE SEQUENCE</scope>
    <source>
        <strain evidence="3">3354</strain>
    </source>
</reference>
<dbReference type="Pfam" id="PF00606">
    <property type="entry name" value="Glycoprotein_B"/>
    <property type="match status" value="1"/>
</dbReference>
<feature type="domain" description="Herpesvirus glycoprotein B ectodomain C-terminal" evidence="2">
    <location>
        <begin position="1"/>
        <end position="176"/>
    </location>
</feature>
<evidence type="ECO:0000259" key="2">
    <source>
        <dbReference type="Pfam" id="PF00606"/>
    </source>
</evidence>
<name>A7KAW3_9BETA</name>
<feature type="transmembrane region" description="Helical" evidence="1">
    <location>
        <begin position="193"/>
        <end position="218"/>
    </location>
</feature>
<accession>A7KAW3</accession>
<sequence>TSMLSAIYDKPVAARVVGDVIAIAKCIDVDQDSVKIMRDMRRYDDDGNLVECYSRPVVLFTFENRTQVKYGQLGEDNEILLGTHRIEECQDSSVKIFVAGAYAYEYVDYVFKREIVLDTIDAINTMITMKVDLLENTDFGVLDLYSQGELRASNVFSIEEMLREYNWQKKRVRYLSSKMADGTPPYLRGWDEFLSGMGVLGTGVGAALGAVGGFISSIADGIYQFLTNPFGIVFILGAGLLIIVIIVLVYKRQAAATRQPMDYFFPYVQTDVTMSGAGRVTRDKLDFRDGDFDNGYGGSSSQGLKYTDDDAMAILMAIRQLDEKKRTEDKKPSSAKLGIVDRLRYRGDYKPLSEEDNTAL</sequence>
<organism evidence="3">
    <name type="scientific">Apodemus flavicollis cytomegalovirus 3</name>
    <dbReference type="NCBI Taxonomy" id="456833"/>
    <lineage>
        <taxon>Viruses</taxon>
        <taxon>Duplodnaviria</taxon>
        <taxon>Heunggongvirae</taxon>
        <taxon>Peploviricota</taxon>
        <taxon>Herviviricetes</taxon>
        <taxon>Herpesvirales</taxon>
        <taxon>Orthoherpesviridae</taxon>
        <taxon>Betaherpesvirinae</taxon>
        <taxon>Cytomegalovirus</taxon>
    </lineage>
</organism>
<proteinExistence type="predicted"/>
<dbReference type="EMBL" id="EF125064">
    <property type="protein sequence ID" value="ABS50868.1"/>
    <property type="molecule type" value="Genomic_DNA"/>
</dbReference>
<dbReference type="Gene3D" id="6.10.250.3280">
    <property type="match status" value="1"/>
</dbReference>
<evidence type="ECO:0000313" key="3">
    <source>
        <dbReference type="EMBL" id="ABS50868.1"/>
    </source>
</evidence>
<gene>
    <name evidence="3" type="primary">gB</name>
</gene>
<evidence type="ECO:0000256" key="1">
    <source>
        <dbReference type="SAM" id="Phobius"/>
    </source>
</evidence>